<feature type="domain" description="G-protein coupled receptors family 1 profile" evidence="12">
    <location>
        <begin position="49"/>
        <end position="329"/>
    </location>
</feature>
<dbReference type="Proteomes" id="UP000645828">
    <property type="component" value="Unassembled WGS sequence"/>
</dbReference>
<dbReference type="InterPro" id="IPR000276">
    <property type="entry name" value="GPCR_Rhodpsn"/>
</dbReference>
<dbReference type="Pfam" id="PF00001">
    <property type="entry name" value="7tm_1"/>
    <property type="match status" value="1"/>
</dbReference>
<dbReference type="PROSITE" id="PS50262">
    <property type="entry name" value="G_PROTEIN_RECEP_F1_2"/>
    <property type="match status" value="1"/>
</dbReference>
<dbReference type="InterPro" id="IPR004066">
    <property type="entry name" value="LPA_rcpt_EDG4"/>
</dbReference>
<dbReference type="EMBL" id="CAJHUB010000760">
    <property type="protein sequence ID" value="CAD7685309.1"/>
    <property type="molecule type" value="Genomic_DNA"/>
</dbReference>
<proteinExistence type="inferred from homology"/>
<evidence type="ECO:0000256" key="7">
    <source>
        <dbReference type="ARBA" id="ARBA00023170"/>
    </source>
</evidence>
<dbReference type="AlphaFoldDB" id="A0A811Z9C7"/>
<gene>
    <name evidence="13" type="ORF">NYPRO_LOCUS18102</name>
</gene>
<keyword evidence="14" id="KW-1185">Reference proteome</keyword>
<comment type="subcellular location">
    <subcellularLocation>
        <location evidence="1">Cell membrane</location>
        <topology evidence="1">Multi-pass membrane protein</topology>
    </subcellularLocation>
</comment>
<keyword evidence="2" id="KW-1003">Cell membrane</keyword>
<dbReference type="Gene3D" id="1.20.1070.10">
    <property type="entry name" value="Rhodopsin 7-helix transmembrane proteins"/>
    <property type="match status" value="1"/>
</dbReference>
<keyword evidence="8" id="KW-0325">Glycoprotein</keyword>
<feature type="transmembrane region" description="Helical" evidence="11">
    <location>
        <begin position="147"/>
        <end position="169"/>
    </location>
</feature>
<reference evidence="13" key="1">
    <citation type="submission" date="2020-12" db="EMBL/GenBank/DDBJ databases">
        <authorList>
            <consortium name="Molecular Ecology Group"/>
        </authorList>
    </citation>
    <scope>NUCLEOTIDE SEQUENCE</scope>
    <source>
        <strain evidence="13">TBG_1078</strain>
    </source>
</reference>
<feature type="transmembrane region" description="Helical" evidence="11">
    <location>
        <begin position="33"/>
        <end position="55"/>
    </location>
</feature>
<dbReference type="InterPro" id="IPR017452">
    <property type="entry name" value="GPCR_Rhodpsn_7TM"/>
</dbReference>
<evidence type="ECO:0000256" key="4">
    <source>
        <dbReference type="ARBA" id="ARBA00022989"/>
    </source>
</evidence>
<protein>
    <submittedName>
        <fullName evidence="13">(raccoon dog) hypothetical protein</fullName>
    </submittedName>
</protein>
<evidence type="ECO:0000256" key="11">
    <source>
        <dbReference type="SAM" id="Phobius"/>
    </source>
</evidence>
<dbReference type="SMART" id="SM01381">
    <property type="entry name" value="7TM_GPCR_Srsx"/>
    <property type="match status" value="1"/>
</dbReference>
<name>A0A811Z9C7_NYCPR</name>
<evidence type="ECO:0000256" key="8">
    <source>
        <dbReference type="ARBA" id="ARBA00023180"/>
    </source>
</evidence>
<evidence type="ECO:0000256" key="1">
    <source>
        <dbReference type="ARBA" id="ARBA00004651"/>
    </source>
</evidence>
<dbReference type="GO" id="GO:0005886">
    <property type="term" value="C:plasma membrane"/>
    <property type="evidence" value="ECO:0007669"/>
    <property type="project" value="UniProtKB-SubCell"/>
</dbReference>
<dbReference type="SUPFAM" id="SSF81321">
    <property type="entry name" value="Family A G protein-coupled receptor-like"/>
    <property type="match status" value="2"/>
</dbReference>
<evidence type="ECO:0000256" key="9">
    <source>
        <dbReference type="ARBA" id="ARBA00023224"/>
    </source>
</evidence>
<dbReference type="GO" id="GO:0070915">
    <property type="term" value="F:lysophosphatidic acid receptor activity"/>
    <property type="evidence" value="ECO:0007669"/>
    <property type="project" value="InterPro"/>
</dbReference>
<sequence length="385" mass="43029">MVTMGQCYYNETIGFFYNNSGKELSSHWRPKDVVVVALGLTVSVLVLLTNLLVIAAIASNRRFHQPIYYLLGNLAAADLFAGVAYLFLMFHTGPRTARLSLEGWFVRQGLLDTSLTASVATLLAIAVERHRSVMAVQLHSRLPRGRVVMLIVGVWVAALGLGLLPAHSWHCLCALDRCSRMAPLLSRSYLAVWALSSLLVFLLMVAVYTRIFFYVRRRVQRMAEHVSCHPRYRETTLSLVKTVVIILEFQAEGTEGESPAGLGCASKEERRPVWLERSRRKGAFVVCWTPGQVVLLLDGLGCKSCNVLAVEKYFLLLAEANSLVNAVVYSCRDAEMRRTFRRLLCCLCLRRSTHESARYAPSTRTGASTRIMLPENGHSLMDSTL</sequence>
<keyword evidence="7 10" id="KW-0675">Receptor</keyword>
<keyword evidence="4 11" id="KW-1133">Transmembrane helix</keyword>
<evidence type="ECO:0000256" key="6">
    <source>
        <dbReference type="ARBA" id="ARBA00023136"/>
    </source>
</evidence>
<evidence type="ECO:0000256" key="2">
    <source>
        <dbReference type="ARBA" id="ARBA00022475"/>
    </source>
</evidence>
<dbReference type="PROSITE" id="PS00237">
    <property type="entry name" value="G_PROTEIN_RECEP_F1_1"/>
    <property type="match status" value="1"/>
</dbReference>
<evidence type="ECO:0000256" key="3">
    <source>
        <dbReference type="ARBA" id="ARBA00022692"/>
    </source>
</evidence>
<feature type="transmembrane region" description="Helical" evidence="11">
    <location>
        <begin position="189"/>
        <end position="213"/>
    </location>
</feature>
<keyword evidence="6 11" id="KW-0472">Membrane</keyword>
<keyword evidence="3 10" id="KW-0812">Transmembrane</keyword>
<accession>A0A811Z9C7</accession>
<dbReference type="InterPro" id="IPR004065">
    <property type="entry name" value="LPA_rcpt"/>
</dbReference>
<dbReference type="PRINTS" id="PR00237">
    <property type="entry name" value="GPCRRHODOPSN"/>
</dbReference>
<comment type="similarity">
    <text evidence="10">Belongs to the G-protein coupled receptor 1 family.</text>
</comment>
<organism evidence="13 14">
    <name type="scientific">Nyctereutes procyonoides</name>
    <name type="common">Raccoon dog</name>
    <name type="synonym">Canis procyonoides</name>
    <dbReference type="NCBI Taxonomy" id="34880"/>
    <lineage>
        <taxon>Eukaryota</taxon>
        <taxon>Metazoa</taxon>
        <taxon>Chordata</taxon>
        <taxon>Craniata</taxon>
        <taxon>Vertebrata</taxon>
        <taxon>Euteleostomi</taxon>
        <taxon>Mammalia</taxon>
        <taxon>Eutheria</taxon>
        <taxon>Laurasiatheria</taxon>
        <taxon>Carnivora</taxon>
        <taxon>Caniformia</taxon>
        <taxon>Canidae</taxon>
        <taxon>Nyctereutes</taxon>
    </lineage>
</organism>
<feature type="transmembrane region" description="Helical" evidence="11">
    <location>
        <begin position="67"/>
        <end position="90"/>
    </location>
</feature>
<keyword evidence="5 10" id="KW-0297">G-protein coupled receptor</keyword>
<dbReference type="PANTHER" id="PTHR22750">
    <property type="entry name" value="G-PROTEIN COUPLED RECEPTOR"/>
    <property type="match status" value="1"/>
</dbReference>
<dbReference type="PRINTS" id="PR01528">
    <property type="entry name" value="EDG4RECEPTOR"/>
</dbReference>
<dbReference type="PRINTS" id="PR01527">
    <property type="entry name" value="LPARECEPTOR"/>
</dbReference>
<evidence type="ECO:0000313" key="14">
    <source>
        <dbReference type="Proteomes" id="UP000645828"/>
    </source>
</evidence>
<evidence type="ECO:0000259" key="12">
    <source>
        <dbReference type="PROSITE" id="PS50262"/>
    </source>
</evidence>
<evidence type="ECO:0000313" key="13">
    <source>
        <dbReference type="EMBL" id="CAD7685309.1"/>
    </source>
</evidence>
<evidence type="ECO:0000256" key="10">
    <source>
        <dbReference type="RuleBase" id="RU000688"/>
    </source>
</evidence>
<feature type="transmembrane region" description="Helical" evidence="11">
    <location>
        <begin position="110"/>
        <end position="127"/>
    </location>
</feature>
<comment type="caution">
    <text evidence="13">The sequence shown here is derived from an EMBL/GenBank/DDBJ whole genome shotgun (WGS) entry which is preliminary data.</text>
</comment>
<keyword evidence="9 10" id="KW-0807">Transducer</keyword>
<evidence type="ECO:0000256" key="5">
    <source>
        <dbReference type="ARBA" id="ARBA00023040"/>
    </source>
</evidence>